<dbReference type="PROSITE" id="PS51084">
    <property type="entry name" value="HIT_2"/>
    <property type="match status" value="1"/>
</dbReference>
<dbReference type="InterPro" id="IPR019808">
    <property type="entry name" value="Histidine_triad_CS"/>
</dbReference>
<dbReference type="PANTHER" id="PTHR23089">
    <property type="entry name" value="HISTIDINE TRIAD HIT PROTEIN"/>
    <property type="match status" value="1"/>
</dbReference>
<organism evidence="5 6">
    <name type="scientific">Syntrophus gentianae</name>
    <dbReference type="NCBI Taxonomy" id="43775"/>
    <lineage>
        <taxon>Bacteria</taxon>
        <taxon>Pseudomonadati</taxon>
        <taxon>Thermodesulfobacteriota</taxon>
        <taxon>Syntrophia</taxon>
        <taxon>Syntrophales</taxon>
        <taxon>Syntrophaceae</taxon>
        <taxon>Syntrophus</taxon>
    </lineage>
</organism>
<proteinExistence type="predicted"/>
<dbReference type="Gene3D" id="3.30.428.10">
    <property type="entry name" value="HIT-like"/>
    <property type="match status" value="1"/>
</dbReference>
<evidence type="ECO:0000256" key="1">
    <source>
        <dbReference type="PIRSR" id="PIRSR601310-1"/>
    </source>
</evidence>
<protein>
    <submittedName>
        <fullName evidence="5">Histidine triad (HIT) family protein</fullName>
    </submittedName>
</protein>
<keyword evidence="6" id="KW-1185">Reference proteome</keyword>
<dbReference type="GO" id="GO:0003824">
    <property type="term" value="F:catalytic activity"/>
    <property type="evidence" value="ECO:0007669"/>
    <property type="project" value="InterPro"/>
</dbReference>
<dbReference type="CDD" id="cd01276">
    <property type="entry name" value="PKCI_related"/>
    <property type="match status" value="1"/>
</dbReference>
<dbReference type="SUPFAM" id="SSF54197">
    <property type="entry name" value="HIT-like"/>
    <property type="match status" value="1"/>
</dbReference>
<dbReference type="InterPro" id="IPR001310">
    <property type="entry name" value="Histidine_triad_HIT"/>
</dbReference>
<dbReference type="OrthoDB" id="9784774at2"/>
<gene>
    <name evidence="5" type="ORF">SAMN04489760_10131</name>
</gene>
<evidence type="ECO:0000256" key="2">
    <source>
        <dbReference type="PIRSR" id="PIRSR601310-3"/>
    </source>
</evidence>
<dbReference type="Pfam" id="PF01230">
    <property type="entry name" value="HIT"/>
    <property type="match status" value="1"/>
</dbReference>
<dbReference type="RefSeq" id="WP_093881755.1">
    <property type="nucleotide sequence ID" value="NZ_FOBS01000001.1"/>
</dbReference>
<evidence type="ECO:0000259" key="4">
    <source>
        <dbReference type="PROSITE" id="PS51084"/>
    </source>
</evidence>
<reference evidence="5 6" key="1">
    <citation type="submission" date="2016-10" db="EMBL/GenBank/DDBJ databases">
        <authorList>
            <person name="de Groot N.N."/>
        </authorList>
    </citation>
    <scope>NUCLEOTIDE SEQUENCE [LARGE SCALE GENOMIC DNA]</scope>
    <source>
        <strain evidence="5 6">DSM 8423</strain>
    </source>
</reference>
<dbReference type="PRINTS" id="PR00332">
    <property type="entry name" value="HISTRIAD"/>
</dbReference>
<evidence type="ECO:0000256" key="3">
    <source>
        <dbReference type="PROSITE-ProRule" id="PRU00464"/>
    </source>
</evidence>
<dbReference type="InterPro" id="IPR036265">
    <property type="entry name" value="HIT-like_sf"/>
</dbReference>
<feature type="short sequence motif" description="Histidine triad motif" evidence="2 3">
    <location>
        <begin position="99"/>
        <end position="103"/>
    </location>
</feature>
<dbReference type="InterPro" id="IPR011146">
    <property type="entry name" value="HIT-like"/>
</dbReference>
<evidence type="ECO:0000313" key="6">
    <source>
        <dbReference type="Proteomes" id="UP000198744"/>
    </source>
</evidence>
<dbReference type="PROSITE" id="PS00892">
    <property type="entry name" value="HIT_1"/>
    <property type="match status" value="1"/>
</dbReference>
<dbReference type="EMBL" id="FOBS01000001">
    <property type="protein sequence ID" value="SEL93163.1"/>
    <property type="molecule type" value="Genomic_DNA"/>
</dbReference>
<sequence length="115" mass="12811">MSEDCLFCKIVQGEIPCTKVYEDESVLAFEDIHPLAPVHVIVIPKGHISTFMEVSSDSMADLMKMMAAAQKIAKLKSIDEKGFRIVINCNEEGGQVIFHLHMHVLGGRRLRDDVG</sequence>
<dbReference type="Proteomes" id="UP000198744">
    <property type="component" value="Unassembled WGS sequence"/>
</dbReference>
<dbReference type="AlphaFoldDB" id="A0A1H7U827"/>
<feature type="domain" description="HIT" evidence="4">
    <location>
        <begin position="6"/>
        <end position="115"/>
    </location>
</feature>
<evidence type="ECO:0000313" key="5">
    <source>
        <dbReference type="EMBL" id="SEL93163.1"/>
    </source>
</evidence>
<feature type="active site" description="Tele-AMP-histidine intermediate" evidence="1">
    <location>
        <position position="101"/>
    </location>
</feature>
<name>A0A1H7U827_9BACT</name>
<dbReference type="STRING" id="43775.SAMN04489760_10131"/>
<accession>A0A1H7U827</accession>